<evidence type="ECO:0000256" key="4">
    <source>
        <dbReference type="SAM" id="MobiDB-lite"/>
    </source>
</evidence>
<organism evidence="6 8">
    <name type="scientific">Equid alphaherpesvirus 1</name>
    <name type="common">Equine herpesvirus 1</name>
    <dbReference type="NCBI Taxonomy" id="10326"/>
    <lineage>
        <taxon>Viruses</taxon>
        <taxon>Duplodnaviria</taxon>
        <taxon>Heunggongvirae</taxon>
        <taxon>Peploviricota</taxon>
        <taxon>Herviviricetes</taxon>
        <taxon>Herpesvirales</taxon>
        <taxon>Orthoherpesviridae</taxon>
        <taxon>Alphaherpesvirinae</taxon>
        <taxon>Varicellovirus</taxon>
        <taxon>Varicellovirus equidalpha1</taxon>
    </lineage>
</organism>
<evidence type="ECO:0000313" key="5">
    <source>
        <dbReference type="EMBL" id="AII81360.1"/>
    </source>
</evidence>
<dbReference type="GO" id="GO:0019073">
    <property type="term" value="P:viral DNA genome packaging"/>
    <property type="evidence" value="ECO:0007669"/>
    <property type="project" value="InterPro"/>
</dbReference>
<dbReference type="Pfam" id="PF03581">
    <property type="entry name" value="Herpes_UL33"/>
    <property type="match status" value="1"/>
</dbReference>
<evidence type="ECO:0000313" key="6">
    <source>
        <dbReference type="EMBL" id="AII81758.1"/>
    </source>
</evidence>
<feature type="region of interest" description="Disordered" evidence="4">
    <location>
        <begin position="1"/>
        <end position="58"/>
    </location>
</feature>
<keyword evidence="3" id="KW-0231">Viral genome packaging</keyword>
<evidence type="ECO:0000256" key="2">
    <source>
        <dbReference type="ARBA" id="ARBA00022612"/>
    </source>
</evidence>
<proteinExistence type="inferred from homology"/>
<dbReference type="Proteomes" id="UP000102843">
    <property type="component" value="Segment"/>
</dbReference>
<keyword evidence="1" id="KW-1048">Host nucleus</keyword>
<accession>A0A076JSQ9</accession>
<feature type="compositionally biased region" description="Polar residues" evidence="4">
    <location>
        <begin position="43"/>
        <end position="52"/>
    </location>
</feature>
<reference evidence="6 8" key="1">
    <citation type="journal article" date="1985" name="J. Am. Vet. Med. Assoc.">
        <title>Equine herpesvirus type 1 abortion in an onager and suspected herpesvirus myelitis in a zebra.</title>
        <authorList>
            <person name="Fukushi H."/>
            <person name="Guo X."/>
            <person name="Kimura T."/>
        </authorList>
    </citation>
    <scope>NUCLEOTIDE SEQUENCE [LARGE SCALE GENOMIC DNA]</scope>
    <source>
        <strain evidence="6">T-529 10/84</strain>
    </source>
</reference>
<dbReference type="Proteomes" id="UP000118449">
    <property type="component" value="Segment"/>
</dbReference>
<evidence type="ECO:0000256" key="3">
    <source>
        <dbReference type="ARBA" id="ARBA00023219"/>
    </source>
</evidence>
<sequence>MYGRSNAPGCQHPVRAHPPSSPMTSKSQLAAMEQNASDAALSGMQQARSRQASPKRLRDLIPSSDVESMSLNALDDAYGHHDFSVWFEDLMPPEMELLMPTTDAKLNYLSFTRRLASSVFHSPDNRMPGGACDHTSALDARKERFATIINKFLDLHQILHDA</sequence>
<dbReference type="HAMAP" id="MF_04015">
    <property type="entry name" value="HSV_TRM2"/>
    <property type="match status" value="1"/>
</dbReference>
<dbReference type="EMBL" id="KF644580">
    <property type="protein sequence ID" value="AII81758.1"/>
    <property type="molecule type" value="Genomic_DNA"/>
</dbReference>
<name>A0A076JSQ9_9ALPH</name>
<dbReference type="InterPro" id="IPR005208">
    <property type="entry name" value="Herpes_TT2"/>
</dbReference>
<keyword evidence="2" id="KW-1188">Viral release from host cell</keyword>
<evidence type="ECO:0000256" key="1">
    <source>
        <dbReference type="ARBA" id="ARBA00022562"/>
    </source>
</evidence>
<dbReference type="EMBL" id="KF644575">
    <property type="protein sequence ID" value="AII81360.1"/>
    <property type="molecule type" value="Genomic_DNA"/>
</dbReference>
<protein>
    <submittedName>
        <fullName evidence="6">ORF27</fullName>
    </submittedName>
</protein>
<evidence type="ECO:0000313" key="8">
    <source>
        <dbReference type="Proteomes" id="UP000118449"/>
    </source>
</evidence>
<evidence type="ECO:0000313" key="7">
    <source>
        <dbReference type="Proteomes" id="UP000102843"/>
    </source>
</evidence>
<reference evidence="7 8" key="2">
    <citation type="journal article" date="2014" name="J. Vet. Med. Sci.">
        <title>Full Genome Sequences of Zebra-Borne Equine Herpesvirus Type 1 Isolated from Zebra, Onager and Thomson's Gazelle.</title>
        <authorList>
            <person name="Guo X."/>
            <person name="Izume S."/>
            <person name="Okada A."/>
            <person name="Ohya K."/>
            <person name="Kimura T."/>
            <person name="Fukushi H."/>
        </authorList>
    </citation>
    <scope>NUCLEOTIDE SEQUENCE [LARGE SCALE GENOMIC DNA]</scope>
    <source>
        <strain evidence="5">94-137</strain>
        <strain evidence="6">T-529 10/84</strain>
    </source>
</reference>